<sequence>MVRDVQGFLWPHDRLTVTGQALLQHFFDAVHYPSFVTGNHLSLLFEEERDVRILLETVPNPVKVKVKALLLELFQARKRRGAVQIGTDTY</sequence>
<reference evidence="1 2" key="1">
    <citation type="submission" date="2018-03" db="EMBL/GenBank/DDBJ databases">
        <title>Genome sequence of Moorella stamsii DSM 26217.</title>
        <authorList>
            <person name="Poehlein A."/>
            <person name="Daniel R."/>
        </authorList>
    </citation>
    <scope>NUCLEOTIDE SEQUENCE [LARGE SCALE GENOMIC DNA]</scope>
    <source>
        <strain evidence="2">DSM 26217</strain>
    </source>
</reference>
<proteinExistence type="predicted"/>
<dbReference type="Proteomes" id="UP000239430">
    <property type="component" value="Unassembled WGS sequence"/>
</dbReference>
<dbReference type="EMBL" id="PVXL01000048">
    <property type="protein sequence ID" value="PRR71982.1"/>
    <property type="molecule type" value="Genomic_DNA"/>
</dbReference>
<evidence type="ECO:0000313" key="2">
    <source>
        <dbReference type="Proteomes" id="UP000239430"/>
    </source>
</evidence>
<name>A0A9X7P5S3_9FIRM</name>
<gene>
    <name evidence="1" type="ORF">MOST_21530</name>
</gene>
<organism evidence="1 2">
    <name type="scientific">Neomoorella stamsii</name>
    <dbReference type="NCBI Taxonomy" id="1266720"/>
    <lineage>
        <taxon>Bacteria</taxon>
        <taxon>Bacillati</taxon>
        <taxon>Bacillota</taxon>
        <taxon>Clostridia</taxon>
        <taxon>Neomoorellales</taxon>
        <taxon>Neomoorellaceae</taxon>
        <taxon>Neomoorella</taxon>
    </lineage>
</organism>
<keyword evidence="2" id="KW-1185">Reference proteome</keyword>
<protein>
    <submittedName>
        <fullName evidence="1">Uncharacterized protein</fullName>
    </submittedName>
</protein>
<comment type="caution">
    <text evidence="1">The sequence shown here is derived from an EMBL/GenBank/DDBJ whole genome shotgun (WGS) entry which is preliminary data.</text>
</comment>
<dbReference type="AlphaFoldDB" id="A0A9X7P5S3"/>
<accession>A0A9X7P5S3</accession>
<evidence type="ECO:0000313" key="1">
    <source>
        <dbReference type="EMBL" id="PRR71982.1"/>
    </source>
</evidence>